<dbReference type="FunFam" id="3.30.2230.10:FF:000004">
    <property type="entry name" value="Ubiquitin carboxyl-terminal hydrolase 32"/>
    <property type="match status" value="1"/>
</dbReference>
<dbReference type="InterPro" id="IPR006615">
    <property type="entry name" value="Pept_C19_DUSP"/>
</dbReference>
<dbReference type="CDD" id="cd00051">
    <property type="entry name" value="EFh"/>
    <property type="match status" value="2"/>
</dbReference>
<dbReference type="InterPro" id="IPR038765">
    <property type="entry name" value="Papain-like_cys_pep_sf"/>
</dbReference>
<evidence type="ECO:0000256" key="1">
    <source>
        <dbReference type="ARBA" id="ARBA00000707"/>
    </source>
</evidence>
<feature type="domain" description="DUSP" evidence="15">
    <location>
        <begin position="499"/>
        <end position="728"/>
    </location>
</feature>
<evidence type="ECO:0000256" key="11">
    <source>
        <dbReference type="ARBA" id="ARBA00071642"/>
    </source>
</evidence>
<dbReference type="InterPro" id="IPR002048">
    <property type="entry name" value="EF_hand_dom"/>
</dbReference>
<dbReference type="InterPro" id="IPR011992">
    <property type="entry name" value="EF-hand-dom_pair"/>
</dbReference>
<evidence type="ECO:0000256" key="10">
    <source>
        <dbReference type="ARBA" id="ARBA00022837"/>
    </source>
</evidence>
<feature type="compositionally biased region" description="Polar residues" evidence="12">
    <location>
        <begin position="1629"/>
        <end position="1639"/>
    </location>
</feature>
<dbReference type="FunFam" id="3.10.20.90:FF:000218">
    <property type="entry name" value="Ubiquitin carboxyl-terminal hydrolase 32"/>
    <property type="match status" value="1"/>
</dbReference>
<dbReference type="PROSITE" id="PS50222">
    <property type="entry name" value="EF_HAND_2"/>
    <property type="match status" value="3"/>
</dbReference>
<dbReference type="GO" id="GO:0005509">
    <property type="term" value="F:calcium ion binding"/>
    <property type="evidence" value="ECO:0007669"/>
    <property type="project" value="InterPro"/>
</dbReference>
<dbReference type="FunFam" id="3.90.70.10:FF:000178">
    <property type="entry name" value="Ubiquitin carboxyl-terminal hydrolase cyk-3"/>
    <property type="match status" value="1"/>
</dbReference>
<feature type="domain" description="EF-hand" evidence="13">
    <location>
        <begin position="353"/>
        <end position="388"/>
    </location>
</feature>
<feature type="compositionally biased region" description="Low complexity" evidence="12">
    <location>
        <begin position="89"/>
        <end position="105"/>
    </location>
</feature>
<accession>C3YDE0</accession>
<keyword evidence="6" id="KW-0677">Repeat</keyword>
<dbReference type="eggNOG" id="KOG0044">
    <property type="taxonomic scope" value="Eukaryota"/>
</dbReference>
<dbReference type="InterPro" id="IPR001394">
    <property type="entry name" value="Peptidase_C19_UCH"/>
</dbReference>
<dbReference type="PROSITE" id="PS00018">
    <property type="entry name" value="EF_HAND_1"/>
    <property type="match status" value="3"/>
</dbReference>
<feature type="compositionally biased region" description="Low complexity" evidence="12">
    <location>
        <begin position="1557"/>
        <end position="1571"/>
    </location>
</feature>
<dbReference type="Pfam" id="PF13499">
    <property type="entry name" value="EF-hand_7"/>
    <property type="match status" value="1"/>
</dbReference>
<evidence type="ECO:0000313" key="16">
    <source>
        <dbReference type="EMBL" id="EEN61751.1"/>
    </source>
</evidence>
<dbReference type="Gene3D" id="3.90.70.10">
    <property type="entry name" value="Cysteine proteinases"/>
    <property type="match status" value="3"/>
</dbReference>
<evidence type="ECO:0000259" key="14">
    <source>
        <dbReference type="PROSITE" id="PS50235"/>
    </source>
</evidence>
<evidence type="ECO:0000259" key="15">
    <source>
        <dbReference type="PROSITE" id="PS51283"/>
    </source>
</evidence>
<proteinExistence type="predicted"/>
<evidence type="ECO:0000256" key="4">
    <source>
        <dbReference type="ARBA" id="ARBA00022670"/>
    </source>
</evidence>
<dbReference type="eggNOG" id="KOG1870">
    <property type="taxonomic scope" value="Eukaryota"/>
</dbReference>
<feature type="region of interest" description="Disordered" evidence="12">
    <location>
        <begin position="75"/>
        <end position="105"/>
    </location>
</feature>
<dbReference type="PROSITE" id="PS00973">
    <property type="entry name" value="USP_2"/>
    <property type="match status" value="1"/>
</dbReference>
<dbReference type="Gene3D" id="1.10.238.10">
    <property type="entry name" value="EF-hand"/>
    <property type="match status" value="2"/>
</dbReference>
<keyword evidence="4" id="KW-0645">Protease</keyword>
<feature type="compositionally biased region" description="Low complexity" evidence="12">
    <location>
        <begin position="1508"/>
        <end position="1528"/>
    </location>
</feature>
<evidence type="ECO:0000256" key="2">
    <source>
        <dbReference type="ARBA" id="ARBA00012759"/>
    </source>
</evidence>
<keyword evidence="7" id="KW-0833">Ubl conjugation pathway</keyword>
<feature type="compositionally biased region" description="Low complexity" evidence="12">
    <location>
        <begin position="1593"/>
        <end position="1613"/>
    </location>
</feature>
<dbReference type="EMBL" id="GG666503">
    <property type="protein sequence ID" value="EEN61751.1"/>
    <property type="molecule type" value="Genomic_DNA"/>
</dbReference>
<dbReference type="PROSITE" id="PS50235">
    <property type="entry name" value="USP_3"/>
    <property type="match status" value="1"/>
</dbReference>
<protein>
    <recommendedName>
        <fullName evidence="11">Ubiquitin carboxyl-terminal hydrolase 32</fullName>
        <ecNumber evidence="2">3.4.19.12</ecNumber>
    </recommendedName>
</protein>
<feature type="region of interest" description="Disordered" evidence="12">
    <location>
        <begin position="1556"/>
        <end position="1673"/>
    </location>
</feature>
<feature type="domain" description="USP" evidence="14">
    <location>
        <begin position="886"/>
        <end position="1749"/>
    </location>
</feature>
<dbReference type="InParanoid" id="C3YDE0"/>
<dbReference type="GO" id="GO:0016579">
    <property type="term" value="P:protein deubiquitination"/>
    <property type="evidence" value="ECO:0007669"/>
    <property type="project" value="InterPro"/>
</dbReference>
<dbReference type="InterPro" id="IPR057368">
    <property type="entry name" value="USP32_N"/>
</dbReference>
<dbReference type="PROSITE" id="PS00972">
    <property type="entry name" value="USP_1"/>
    <property type="match status" value="1"/>
</dbReference>
<dbReference type="Gene3D" id="3.30.2230.10">
    <property type="entry name" value="DUSP-like"/>
    <property type="match status" value="1"/>
</dbReference>
<feature type="compositionally biased region" description="Low complexity" evidence="12">
    <location>
        <begin position="628"/>
        <end position="642"/>
    </location>
</feature>
<feature type="region of interest" description="Disordered" evidence="12">
    <location>
        <begin position="1436"/>
        <end position="1539"/>
    </location>
</feature>
<keyword evidence="8" id="KW-0378">Hydrolase</keyword>
<feature type="domain" description="EF-hand" evidence="13">
    <location>
        <begin position="444"/>
        <end position="479"/>
    </location>
</feature>
<evidence type="ECO:0000256" key="9">
    <source>
        <dbReference type="ARBA" id="ARBA00022807"/>
    </source>
</evidence>
<evidence type="ECO:0000259" key="13">
    <source>
        <dbReference type="PROSITE" id="PS50222"/>
    </source>
</evidence>
<keyword evidence="9" id="KW-0788">Thiol protease</keyword>
<keyword evidence="10" id="KW-0106">Calcium</keyword>
<dbReference type="GO" id="GO:0004843">
    <property type="term" value="F:cysteine-type deubiquitinase activity"/>
    <property type="evidence" value="ECO:0007669"/>
    <property type="project" value="UniProtKB-EC"/>
</dbReference>
<feature type="region of interest" description="Disordered" evidence="12">
    <location>
        <begin position="1"/>
        <end position="49"/>
    </location>
</feature>
<dbReference type="InterPro" id="IPR018200">
    <property type="entry name" value="USP_CS"/>
</dbReference>
<feature type="region of interest" description="Disordered" evidence="12">
    <location>
        <begin position="618"/>
        <end position="668"/>
    </location>
</feature>
<dbReference type="InterPro" id="IPR018247">
    <property type="entry name" value="EF_Hand_1_Ca_BS"/>
</dbReference>
<dbReference type="SMART" id="SM00054">
    <property type="entry name" value="EFh"/>
    <property type="match status" value="3"/>
</dbReference>
<name>C3YDE0_BRAFL</name>
<dbReference type="SUPFAM" id="SSF54001">
    <property type="entry name" value="Cysteine proteinases"/>
    <property type="match status" value="1"/>
</dbReference>
<dbReference type="Pfam" id="PF00443">
    <property type="entry name" value="UCH"/>
    <property type="match status" value="1"/>
</dbReference>
<dbReference type="PANTHER" id="PTHR21646">
    <property type="entry name" value="UBIQUITIN CARBOXYL-TERMINAL HYDROLASE"/>
    <property type="match status" value="1"/>
</dbReference>
<sequence>MPRRGGGFRARTSSPPAPARAPPRSNVPAPAPPSQPMMQQPVSQGPGLMGQMAATAGGVAIGSVIGHAVTGAFSGGGGSSQSQPDVTYQEQPAQQQQQQQPNQQQQPCGWEIQQFLQCAQSQSDISLCEGFNEAIRQCKVANVTNDELERLKAAFKRSSNLNGLMTKPVFMREVLGDSVPGKLAERIYDIFGGNTKGLKFPDLVCGLVLLTRGKREEKIKFIFALYANDALSHVQRSDMETMVLACDSGHVPQVIKDSFAQNERLMYDEFRCWLLANPDATSVTRWLLNSGGVCVTLTDDSETPTFYQTLAGVTHLEETDIIELEKRYWQLKSQSKTGRFDLETFTILMVPPVPKELCEGLFNAFDENRDNHIDFKEICCGLSACCRGPLAERQKFCFKIFDTNHDGLLDREELVAMASMLIIIHEENVFDIHTDPDMSKTHWKAEDIVKDILKTHDTDQDGCITLEEYQIWSMGHRLPNDLLKLLFQVCHVVLGLRPAWSEEEGEIVRGWLDREERKGLKNKDTWYLVSMAWWKNWCEFTHYQGRSYNNGWETSSNSSSGSLPPHHLNGLAHAWDEISEEFSQDEASSVSRTSGFYSESSSAVESLRGNGTLNHVANHVGDADSRRTSSVSSGSRASTMSSEGRGTLPRAKHLAPNPLPPQNPGAIDNTPLIIPETRKVMMLTNEGGRLKRDRILIRGRDYELLPEPVWRALQNWYGGSPALPRTVIIPSHGDPSAELELYPLSIRLLRHQAPQTRAGAPGVQLGGFHFGPGGITGPMNTTPRRYLAYVAAFSRMTTLKLMYQYLCNRLRIREDDMRLWNFKEESNAYLLEEEDHTLEMLGIDDNQQILIEVRNKDMSWPEEMSSLANQKNRMEKKQAAAEKGATGLSNLGNTCFMNSGLQCISNTHALTEYFISGRHLYELNTINPLGMKGHIARRYGDLVQDLWSGTSKTIAPLKMRWTIAKYAPRFNGFQQHDSQELLAFLLDGLHEDLNRVHEKPYVELKDSDGRADEEVAKEAWDNHLMRNRSIVVDLFHGQLKSQVRCLHCTHVNVRFDPFNFMSLPLPMDNAMYVEVTVMKLDGSVPVRYGLRLNADEKNLVLKKHLGELCDIDVSQLLLLETFGATIKSFPSDGQRVRSVLGGNLFAYEIPAVQDSSMEEENEGKVAETSETSKPQCNGTVMTGEEPIRMDVYFLSSQKSRPSLFGTPLILPCGVSSLQQDLYQAIWTQVSRLVSPLPPSEGGRSNHAQDCDDSLGYEYPFVLKAVQRDGITCAWCPWYRFCRGCVIDCTEEEFAMGSSYVAIDWDPTALHLRYQESQEKVFEEHESVAASRRAQSEPIDLDTCLKAFTKEEELGEEERWYCSKCQEHQLAAKKLDIWRLPPILIVHMKRFQFLNGRWCKSHKIVKFPMKNFDPSPFLVPRDPQKIRELYRKELETHRVRTASQETSMSSSSLHKAGSLTSLHSEGSPTKSGKGSPIHNGLNYLKKAVSPRLRRKKNSVSPMPSPRNSPTPSRKSSTASTRSNNSNKASIHVHPIGSVTGKDVVQEGVPCYPGFAVRSSGSSSTIDSTPSVSQTSLNSSHDPSAASVHNNPHHSSTCSSSTKDSDSSSHNGHSISEVELVNGIGEGDGSSAGTKNISPTRCRTVDATDNHPLVHVDRESDESSVDSLDTERSEREKDLQRWLEGALDTAHIRYDLFAISCHTGILGGGHYVSYAKNPNGKWYCYNDSSCKEVHPDQIDTDSAYMLFYERQGMDYKKFLPDIQGKQPVNTDPIDDELENEMKKCVIQ</sequence>
<dbReference type="SUPFAM" id="SSF143791">
    <property type="entry name" value="DUSP-like"/>
    <property type="match status" value="1"/>
</dbReference>
<keyword evidence="3" id="KW-0597">Phosphoprotein</keyword>
<dbReference type="FunFam" id="1.10.238.10:FF:000081">
    <property type="entry name" value="Ubiquitin carboxyl-terminal hydrolase 32"/>
    <property type="match status" value="1"/>
</dbReference>
<dbReference type="SMART" id="SM00695">
    <property type="entry name" value="DUSP"/>
    <property type="match status" value="1"/>
</dbReference>
<feature type="region of interest" description="Disordered" evidence="12">
    <location>
        <begin position="1156"/>
        <end position="1179"/>
    </location>
</feature>
<dbReference type="Pfam" id="PF06337">
    <property type="entry name" value="DUSP"/>
    <property type="match status" value="1"/>
</dbReference>
<dbReference type="Pfam" id="PF25265">
    <property type="entry name" value="USP32_N"/>
    <property type="match status" value="1"/>
</dbReference>
<feature type="compositionally biased region" description="Polar residues" evidence="12">
    <location>
        <begin position="1572"/>
        <end position="1592"/>
    </location>
</feature>
<evidence type="ECO:0000256" key="8">
    <source>
        <dbReference type="ARBA" id="ARBA00022801"/>
    </source>
</evidence>
<evidence type="ECO:0000256" key="5">
    <source>
        <dbReference type="ARBA" id="ARBA00022723"/>
    </source>
</evidence>
<dbReference type="FunFam" id="3.90.70.10:FF:000018">
    <property type="entry name" value="Ubiquitin carboxyl-terminal hydrolase 32"/>
    <property type="match status" value="1"/>
</dbReference>
<dbReference type="STRING" id="7739.C3YDE0"/>
<dbReference type="EC" id="3.4.19.12" evidence="2"/>
<feature type="domain" description="EF-hand" evidence="13">
    <location>
        <begin position="389"/>
        <end position="424"/>
    </location>
</feature>
<evidence type="ECO:0000256" key="6">
    <source>
        <dbReference type="ARBA" id="ARBA00022737"/>
    </source>
</evidence>
<feature type="compositionally biased region" description="Basic and acidic residues" evidence="12">
    <location>
        <begin position="1641"/>
        <end position="1656"/>
    </location>
</feature>
<dbReference type="SUPFAM" id="SSF47473">
    <property type="entry name" value="EF-hand"/>
    <property type="match status" value="2"/>
</dbReference>
<gene>
    <name evidence="16" type="ORF">BRAFLDRAFT_121867</name>
</gene>
<dbReference type="GO" id="GO:0006508">
    <property type="term" value="P:proteolysis"/>
    <property type="evidence" value="ECO:0007669"/>
    <property type="project" value="UniProtKB-KW"/>
</dbReference>
<evidence type="ECO:0000256" key="12">
    <source>
        <dbReference type="SAM" id="MobiDB-lite"/>
    </source>
</evidence>
<feature type="compositionally biased region" description="Low complexity" evidence="12">
    <location>
        <begin position="36"/>
        <end position="46"/>
    </location>
</feature>
<dbReference type="PROSITE" id="PS51283">
    <property type="entry name" value="DUSP"/>
    <property type="match status" value="1"/>
</dbReference>
<evidence type="ECO:0000256" key="3">
    <source>
        <dbReference type="ARBA" id="ARBA00022553"/>
    </source>
</evidence>
<organism>
    <name type="scientific">Branchiostoma floridae</name>
    <name type="common">Florida lancelet</name>
    <name type="synonym">Amphioxus</name>
    <dbReference type="NCBI Taxonomy" id="7739"/>
    <lineage>
        <taxon>Eukaryota</taxon>
        <taxon>Metazoa</taxon>
        <taxon>Chordata</taxon>
        <taxon>Cephalochordata</taxon>
        <taxon>Leptocardii</taxon>
        <taxon>Amphioxiformes</taxon>
        <taxon>Branchiostomatidae</taxon>
        <taxon>Branchiostoma</taxon>
    </lineage>
</organism>
<evidence type="ECO:0000256" key="7">
    <source>
        <dbReference type="ARBA" id="ARBA00022786"/>
    </source>
</evidence>
<reference evidence="16" key="1">
    <citation type="journal article" date="2008" name="Nature">
        <title>The amphioxus genome and the evolution of the chordate karyotype.</title>
        <authorList>
            <consortium name="US DOE Joint Genome Institute (JGI-PGF)"/>
            <person name="Putnam N.H."/>
            <person name="Butts T."/>
            <person name="Ferrier D.E.K."/>
            <person name="Furlong R.F."/>
            <person name="Hellsten U."/>
            <person name="Kawashima T."/>
            <person name="Robinson-Rechavi M."/>
            <person name="Shoguchi E."/>
            <person name="Terry A."/>
            <person name="Yu J.-K."/>
            <person name="Benito-Gutierrez E.L."/>
            <person name="Dubchak I."/>
            <person name="Garcia-Fernandez J."/>
            <person name="Gibson-Brown J.J."/>
            <person name="Grigoriev I.V."/>
            <person name="Horton A.C."/>
            <person name="de Jong P.J."/>
            <person name="Jurka J."/>
            <person name="Kapitonov V.V."/>
            <person name="Kohara Y."/>
            <person name="Kuroki Y."/>
            <person name="Lindquist E."/>
            <person name="Lucas S."/>
            <person name="Osoegawa K."/>
            <person name="Pennacchio L.A."/>
            <person name="Salamov A.A."/>
            <person name="Satou Y."/>
            <person name="Sauka-Spengler T."/>
            <person name="Schmutz J."/>
            <person name="Shin-I T."/>
            <person name="Toyoda A."/>
            <person name="Bronner-Fraser M."/>
            <person name="Fujiyama A."/>
            <person name="Holland L.Z."/>
            <person name="Holland P.W.H."/>
            <person name="Satoh N."/>
            <person name="Rokhsar D.S."/>
        </authorList>
    </citation>
    <scope>NUCLEOTIDE SEQUENCE [LARGE SCALE GENOMIC DNA]</scope>
    <source>
        <strain evidence="16">S238N-H82</strain>
        <tissue evidence="16">Testes</tissue>
    </source>
</reference>
<feature type="compositionally biased region" description="Polar residues" evidence="12">
    <location>
        <begin position="1168"/>
        <end position="1179"/>
    </location>
</feature>
<comment type="catalytic activity">
    <reaction evidence="1">
        <text>Thiol-dependent hydrolysis of ester, thioester, amide, peptide and isopeptide bonds formed by the C-terminal Gly of ubiquitin (a 76-residue protein attached to proteins as an intracellular targeting signal).</text>
        <dbReference type="EC" id="3.4.19.12"/>
    </reaction>
</comment>
<keyword evidence="5" id="KW-0479">Metal-binding</keyword>
<feature type="compositionally biased region" description="Polar residues" evidence="12">
    <location>
        <begin position="1457"/>
        <end position="1471"/>
    </location>
</feature>
<dbReference type="eggNOG" id="KOG4090">
    <property type="taxonomic scope" value="Eukaryota"/>
</dbReference>
<dbReference type="InterPro" id="IPR050185">
    <property type="entry name" value="Ub_carboxyl-term_hydrolase"/>
</dbReference>
<dbReference type="Gene3D" id="3.10.20.90">
    <property type="entry name" value="Phosphatidylinositol 3-kinase Catalytic Subunit, Chain A, domain 1"/>
    <property type="match status" value="1"/>
</dbReference>
<dbReference type="PANTHER" id="PTHR21646:SF76">
    <property type="entry name" value="UBIQUITIN CARBOXYL-TERMINAL HYDROLASE 32"/>
    <property type="match status" value="1"/>
</dbReference>
<dbReference type="InterPro" id="IPR035927">
    <property type="entry name" value="DUSP-like_sf"/>
</dbReference>
<dbReference type="Pfam" id="PF13833">
    <property type="entry name" value="EF-hand_8"/>
    <property type="match status" value="1"/>
</dbReference>
<dbReference type="InterPro" id="IPR028889">
    <property type="entry name" value="USP"/>
</dbReference>